<dbReference type="GeneID" id="34461177"/>
<dbReference type="RefSeq" id="XP_022398094.1">
    <property type="nucleotide sequence ID" value="XM_022544916.1"/>
</dbReference>
<feature type="compositionally biased region" description="Basic and acidic residues" evidence="1">
    <location>
        <begin position="266"/>
        <end position="276"/>
    </location>
</feature>
<protein>
    <submittedName>
        <fullName evidence="2">Uncharacterized protein</fullName>
    </submittedName>
</protein>
<accession>A0A1L9VBU3</accession>
<feature type="region of interest" description="Disordered" evidence="1">
    <location>
        <begin position="251"/>
        <end position="283"/>
    </location>
</feature>
<name>A0A1L9VBU3_ASPGL</name>
<keyword evidence="3" id="KW-1185">Reference proteome</keyword>
<proteinExistence type="predicted"/>
<dbReference type="EMBL" id="KV878906">
    <property type="protein sequence ID" value="OJJ81396.1"/>
    <property type="molecule type" value="Genomic_DNA"/>
</dbReference>
<dbReference type="Proteomes" id="UP000184300">
    <property type="component" value="Unassembled WGS sequence"/>
</dbReference>
<gene>
    <name evidence="2" type="ORF">ASPGLDRAFT_38166</name>
</gene>
<evidence type="ECO:0000313" key="2">
    <source>
        <dbReference type="EMBL" id="OJJ81396.1"/>
    </source>
</evidence>
<dbReference type="AlphaFoldDB" id="A0A1L9VBU3"/>
<evidence type="ECO:0000256" key="1">
    <source>
        <dbReference type="SAM" id="MobiDB-lite"/>
    </source>
</evidence>
<organism evidence="2 3">
    <name type="scientific">Aspergillus glaucus CBS 516.65</name>
    <dbReference type="NCBI Taxonomy" id="1160497"/>
    <lineage>
        <taxon>Eukaryota</taxon>
        <taxon>Fungi</taxon>
        <taxon>Dikarya</taxon>
        <taxon>Ascomycota</taxon>
        <taxon>Pezizomycotina</taxon>
        <taxon>Eurotiomycetes</taxon>
        <taxon>Eurotiomycetidae</taxon>
        <taxon>Eurotiales</taxon>
        <taxon>Aspergillaceae</taxon>
        <taxon>Aspergillus</taxon>
        <taxon>Aspergillus subgen. Aspergillus</taxon>
    </lineage>
</organism>
<dbReference type="OrthoDB" id="5418367at2759"/>
<dbReference type="VEuPathDB" id="FungiDB:ASPGLDRAFT_38166"/>
<evidence type="ECO:0000313" key="3">
    <source>
        <dbReference type="Proteomes" id="UP000184300"/>
    </source>
</evidence>
<sequence length="291" mass="33121">MSSTAQVLSIDDMQQLVDLLHHFSANFQEDDLRVCVPWNLAHADSVHEILYRERDAKPTASYDPERRILTVKARGGPLHTSVSGFAYFTLMAHSMGGVFTKSELHYITMGKSVQYLARRRDWGKKRKGMWRKCPDVTIFSKVWVRHGLDLYATIVFKVGFKSESWEDLHVDKEQWLVGGDEQRGLPRHRAAASRAFLETSETQKGKALHMEVQGPDEYFDENVDEVASEAGIHGKSDPDDWMGPLDVSMEVWERGPSGPQQRGNRTHPEDRLDRPGRPVAQNYGLFTGKLL</sequence>
<reference evidence="3" key="1">
    <citation type="journal article" date="2017" name="Genome Biol.">
        <title>Comparative genomics reveals high biological diversity and specific adaptations in the industrially and medically important fungal genus Aspergillus.</title>
        <authorList>
            <person name="de Vries R.P."/>
            <person name="Riley R."/>
            <person name="Wiebenga A."/>
            <person name="Aguilar-Osorio G."/>
            <person name="Amillis S."/>
            <person name="Uchima C.A."/>
            <person name="Anderluh G."/>
            <person name="Asadollahi M."/>
            <person name="Askin M."/>
            <person name="Barry K."/>
            <person name="Battaglia E."/>
            <person name="Bayram O."/>
            <person name="Benocci T."/>
            <person name="Braus-Stromeyer S.A."/>
            <person name="Caldana C."/>
            <person name="Canovas D."/>
            <person name="Cerqueira G.C."/>
            <person name="Chen F."/>
            <person name="Chen W."/>
            <person name="Choi C."/>
            <person name="Clum A."/>
            <person name="Dos Santos R.A."/>
            <person name="Damasio A.R."/>
            <person name="Diallinas G."/>
            <person name="Emri T."/>
            <person name="Fekete E."/>
            <person name="Flipphi M."/>
            <person name="Freyberg S."/>
            <person name="Gallo A."/>
            <person name="Gournas C."/>
            <person name="Habgood R."/>
            <person name="Hainaut M."/>
            <person name="Harispe M.L."/>
            <person name="Henrissat B."/>
            <person name="Hilden K.S."/>
            <person name="Hope R."/>
            <person name="Hossain A."/>
            <person name="Karabika E."/>
            <person name="Karaffa L."/>
            <person name="Karanyi Z."/>
            <person name="Krasevec N."/>
            <person name="Kuo A."/>
            <person name="Kusch H."/>
            <person name="LaButti K."/>
            <person name="Lagendijk E.L."/>
            <person name="Lapidus A."/>
            <person name="Levasseur A."/>
            <person name="Lindquist E."/>
            <person name="Lipzen A."/>
            <person name="Logrieco A.F."/>
            <person name="MacCabe A."/>
            <person name="Maekelae M.R."/>
            <person name="Malavazi I."/>
            <person name="Melin P."/>
            <person name="Meyer V."/>
            <person name="Mielnichuk N."/>
            <person name="Miskei M."/>
            <person name="Molnar A.P."/>
            <person name="Mule G."/>
            <person name="Ngan C.Y."/>
            <person name="Orejas M."/>
            <person name="Orosz E."/>
            <person name="Ouedraogo J.P."/>
            <person name="Overkamp K.M."/>
            <person name="Park H.-S."/>
            <person name="Perrone G."/>
            <person name="Piumi F."/>
            <person name="Punt P.J."/>
            <person name="Ram A.F."/>
            <person name="Ramon A."/>
            <person name="Rauscher S."/>
            <person name="Record E."/>
            <person name="Riano-Pachon D.M."/>
            <person name="Robert V."/>
            <person name="Roehrig J."/>
            <person name="Ruller R."/>
            <person name="Salamov A."/>
            <person name="Salih N.S."/>
            <person name="Samson R.A."/>
            <person name="Sandor E."/>
            <person name="Sanguinetti M."/>
            <person name="Schuetze T."/>
            <person name="Sepcic K."/>
            <person name="Shelest E."/>
            <person name="Sherlock G."/>
            <person name="Sophianopoulou V."/>
            <person name="Squina F.M."/>
            <person name="Sun H."/>
            <person name="Susca A."/>
            <person name="Todd R.B."/>
            <person name="Tsang A."/>
            <person name="Unkles S.E."/>
            <person name="van de Wiele N."/>
            <person name="van Rossen-Uffink D."/>
            <person name="Oliveira J.V."/>
            <person name="Vesth T.C."/>
            <person name="Visser J."/>
            <person name="Yu J.-H."/>
            <person name="Zhou M."/>
            <person name="Andersen M.R."/>
            <person name="Archer D.B."/>
            <person name="Baker S.E."/>
            <person name="Benoit I."/>
            <person name="Brakhage A.A."/>
            <person name="Braus G.H."/>
            <person name="Fischer R."/>
            <person name="Frisvad J.C."/>
            <person name="Goldman G.H."/>
            <person name="Houbraken J."/>
            <person name="Oakley B."/>
            <person name="Pocsi I."/>
            <person name="Scazzocchio C."/>
            <person name="Seiboth B."/>
            <person name="vanKuyk P.A."/>
            <person name="Wortman J."/>
            <person name="Dyer P.S."/>
            <person name="Grigoriev I.V."/>
        </authorList>
    </citation>
    <scope>NUCLEOTIDE SEQUENCE [LARGE SCALE GENOMIC DNA]</scope>
    <source>
        <strain evidence="3">CBS 516.65</strain>
    </source>
</reference>